<name>A0A1X2HKF2_9FUNG</name>
<protein>
    <submittedName>
        <fullName evidence="1">Uncharacterized protein</fullName>
    </submittedName>
</protein>
<dbReference type="AlphaFoldDB" id="A0A1X2HKF2"/>
<proteinExistence type="predicted"/>
<sequence>MLTAMDFKSRLHCTKHHLLRRLNLARTIISSGHCMPLLLPLPSLLLLLSTTEIYRTPSITRQFGKKCAYNIQSPEAIIIGFVSRCTSCVNKWSVQIYTYYVIKCMLLY</sequence>
<reference evidence="1 2" key="1">
    <citation type="submission" date="2016-07" db="EMBL/GenBank/DDBJ databases">
        <title>Pervasive Adenine N6-methylation of Active Genes in Fungi.</title>
        <authorList>
            <consortium name="DOE Joint Genome Institute"/>
            <person name="Mondo S.J."/>
            <person name="Dannebaum R.O."/>
            <person name="Kuo R.C."/>
            <person name="Labutti K."/>
            <person name="Haridas S."/>
            <person name="Kuo A."/>
            <person name="Salamov A."/>
            <person name="Ahrendt S.R."/>
            <person name="Lipzen A."/>
            <person name="Sullivan W."/>
            <person name="Andreopoulos W.B."/>
            <person name="Clum A."/>
            <person name="Lindquist E."/>
            <person name="Daum C."/>
            <person name="Ramamoorthy G.K."/>
            <person name="Gryganskyi A."/>
            <person name="Culley D."/>
            <person name="Magnuson J.K."/>
            <person name="James T.Y."/>
            <person name="O'Malley M.A."/>
            <person name="Stajich J.E."/>
            <person name="Spatafora J.W."/>
            <person name="Visel A."/>
            <person name="Grigoriev I.V."/>
        </authorList>
    </citation>
    <scope>NUCLEOTIDE SEQUENCE [LARGE SCALE GENOMIC DNA]</scope>
    <source>
        <strain evidence="1 2">NRRL 1336</strain>
    </source>
</reference>
<gene>
    <name evidence="1" type="ORF">BCR42DRAFT_430067</name>
</gene>
<keyword evidence="2" id="KW-1185">Reference proteome</keyword>
<evidence type="ECO:0000313" key="1">
    <source>
        <dbReference type="EMBL" id="ORY99729.1"/>
    </source>
</evidence>
<comment type="caution">
    <text evidence="1">The sequence shown here is derived from an EMBL/GenBank/DDBJ whole genome shotgun (WGS) entry which is preliminary data.</text>
</comment>
<organism evidence="1 2">
    <name type="scientific">Absidia repens</name>
    <dbReference type="NCBI Taxonomy" id="90262"/>
    <lineage>
        <taxon>Eukaryota</taxon>
        <taxon>Fungi</taxon>
        <taxon>Fungi incertae sedis</taxon>
        <taxon>Mucoromycota</taxon>
        <taxon>Mucoromycotina</taxon>
        <taxon>Mucoromycetes</taxon>
        <taxon>Mucorales</taxon>
        <taxon>Cunninghamellaceae</taxon>
        <taxon>Absidia</taxon>
    </lineage>
</organism>
<accession>A0A1X2HKF2</accession>
<dbReference type="Proteomes" id="UP000193560">
    <property type="component" value="Unassembled WGS sequence"/>
</dbReference>
<dbReference type="EMBL" id="MCGE01000059">
    <property type="protein sequence ID" value="ORY99729.1"/>
    <property type="molecule type" value="Genomic_DNA"/>
</dbReference>
<evidence type="ECO:0000313" key="2">
    <source>
        <dbReference type="Proteomes" id="UP000193560"/>
    </source>
</evidence>